<evidence type="ECO:0000256" key="4">
    <source>
        <dbReference type="ARBA" id="ARBA00022737"/>
    </source>
</evidence>
<sequence length="353" mass="36149">MTTEQPAGGFRPDPRFFLTRPPLPLIDAIAVARAEISHSDAGQHRISHAAPLTDAGEGAVVFAESARDIEALEACEASLILTNEKAAEAAAARFPEATIAIANTPKAAFARLAEALHRPLSDLAGDEELPEMDEPNIAKSAHLGKGVIVMPGAVIGADAVIGPRVVIGPGVVIGEGTRIGAHVSISHAVIGRECVILAGARIGEAGFGYVADEGRALPLPQLGRVMIGDHVDIGANTTVDRGTLGDTVIGDGTKIDNLVQVAHNCRIGRGVLIASQTGISGSCEIGDGVMIGGQAGMADHVTIGAGAMITAKSGLMKDVPPGERWGGIPAKPAREWMKDVAALSKLTKKGGSK</sequence>
<keyword evidence="4 7" id="KW-0677">Repeat</keyword>
<dbReference type="GO" id="GO:0016020">
    <property type="term" value="C:membrane"/>
    <property type="evidence" value="ECO:0007669"/>
    <property type="project" value="GOC"/>
</dbReference>
<dbReference type="Pfam" id="PF04613">
    <property type="entry name" value="LpxD"/>
    <property type="match status" value="1"/>
</dbReference>
<comment type="caution">
    <text evidence="9">The sequence shown here is derived from an EMBL/GenBank/DDBJ whole genome shotgun (WGS) entry which is preliminary data.</text>
</comment>
<evidence type="ECO:0000256" key="6">
    <source>
        <dbReference type="ARBA" id="ARBA00023315"/>
    </source>
</evidence>
<dbReference type="HAMAP" id="MF_00523">
    <property type="entry name" value="LpxD"/>
    <property type="match status" value="1"/>
</dbReference>
<keyword evidence="10" id="KW-1185">Reference proteome</keyword>
<comment type="subunit">
    <text evidence="7">Homotrimer.</text>
</comment>
<dbReference type="InParanoid" id="A0A371RJS9"/>
<keyword evidence="2 7" id="KW-0441">Lipid A biosynthesis</keyword>
<evidence type="ECO:0000256" key="5">
    <source>
        <dbReference type="ARBA" id="ARBA00023098"/>
    </source>
</evidence>
<comment type="pathway">
    <text evidence="7">Bacterial outer membrane biogenesis; LPS lipid A biosynthesis.</text>
</comment>
<dbReference type="EC" id="2.3.1.191" evidence="7"/>
<dbReference type="GO" id="GO:0016410">
    <property type="term" value="F:N-acyltransferase activity"/>
    <property type="evidence" value="ECO:0007669"/>
    <property type="project" value="InterPro"/>
</dbReference>
<dbReference type="Pfam" id="PF00132">
    <property type="entry name" value="Hexapep"/>
    <property type="match status" value="2"/>
</dbReference>
<dbReference type="PANTHER" id="PTHR43378:SF2">
    <property type="entry name" value="UDP-3-O-ACYLGLUCOSAMINE N-ACYLTRANSFERASE 1, MITOCHONDRIAL-RELATED"/>
    <property type="match status" value="1"/>
</dbReference>
<dbReference type="FunCoup" id="A0A371RJS9">
    <property type="interactions" value="364"/>
</dbReference>
<keyword evidence="3 7" id="KW-0808">Transferase</keyword>
<evidence type="ECO:0000313" key="10">
    <source>
        <dbReference type="Proteomes" id="UP000264589"/>
    </source>
</evidence>
<dbReference type="SUPFAM" id="SSF51161">
    <property type="entry name" value="Trimeric LpxA-like enzymes"/>
    <property type="match status" value="1"/>
</dbReference>
<accession>A0A371RJS9</accession>
<organism evidence="9 10">
    <name type="scientific">Parvularcula marina</name>
    <dbReference type="NCBI Taxonomy" id="2292771"/>
    <lineage>
        <taxon>Bacteria</taxon>
        <taxon>Pseudomonadati</taxon>
        <taxon>Pseudomonadota</taxon>
        <taxon>Alphaproteobacteria</taxon>
        <taxon>Parvularculales</taxon>
        <taxon>Parvularculaceae</taxon>
        <taxon>Parvularcula</taxon>
    </lineage>
</organism>
<reference evidence="9 10" key="1">
    <citation type="submission" date="2018-08" db="EMBL/GenBank/DDBJ databases">
        <title>Parvularcula sp. SM1705, isolated from surface water of the South Sea China.</title>
        <authorList>
            <person name="Sun L."/>
        </authorList>
    </citation>
    <scope>NUCLEOTIDE SEQUENCE [LARGE SCALE GENOMIC DNA]</scope>
    <source>
        <strain evidence="9 10">SM1705</strain>
    </source>
</reference>
<dbReference type="InterPro" id="IPR011004">
    <property type="entry name" value="Trimer_LpxA-like_sf"/>
</dbReference>
<dbReference type="Proteomes" id="UP000264589">
    <property type="component" value="Unassembled WGS sequence"/>
</dbReference>
<evidence type="ECO:0000256" key="1">
    <source>
        <dbReference type="ARBA" id="ARBA00022516"/>
    </source>
</evidence>
<dbReference type="InterPro" id="IPR018357">
    <property type="entry name" value="Hexapep_transf_CS"/>
</dbReference>
<evidence type="ECO:0000256" key="7">
    <source>
        <dbReference type="HAMAP-Rule" id="MF_00523"/>
    </source>
</evidence>
<comment type="function">
    <text evidence="7">Catalyzes the N-acylation of UDP-3-O-acylglucosamine using 3-hydroxyacyl-ACP as the acyl donor. Is involved in the biosynthesis of lipid A, a phosphorylated glycolipid that anchors the lipopolysaccharide to the outer membrane of the cell.</text>
</comment>
<feature type="domain" description="UDP-3-O-[3-hydroxymyristoyl] glucosamine N-acyltransferase non-repeat region" evidence="8">
    <location>
        <begin position="44"/>
        <end position="114"/>
    </location>
</feature>
<dbReference type="OrthoDB" id="9784739at2"/>
<dbReference type="InterPro" id="IPR020573">
    <property type="entry name" value="UDP_GlcNAc_AcTrfase_non-rep"/>
</dbReference>
<dbReference type="AlphaFoldDB" id="A0A371RJS9"/>
<protein>
    <recommendedName>
        <fullName evidence="7">UDP-3-O-acylglucosamine N-acyltransferase</fullName>
        <ecNumber evidence="7">2.3.1.191</ecNumber>
    </recommendedName>
</protein>
<dbReference type="GO" id="GO:0103118">
    <property type="term" value="F:UDP-3-O-[(3R)-3-hydroxyacyl]-glucosamine N-acyltransferase activity"/>
    <property type="evidence" value="ECO:0007669"/>
    <property type="project" value="UniProtKB-EC"/>
</dbReference>
<keyword evidence="1 7" id="KW-0444">Lipid biosynthesis</keyword>
<dbReference type="CDD" id="cd03352">
    <property type="entry name" value="LbH_LpxD"/>
    <property type="match status" value="1"/>
</dbReference>
<keyword evidence="5 7" id="KW-0443">Lipid metabolism</keyword>
<dbReference type="Gene3D" id="2.160.10.10">
    <property type="entry name" value="Hexapeptide repeat proteins"/>
    <property type="match status" value="1"/>
</dbReference>
<dbReference type="InterPro" id="IPR007691">
    <property type="entry name" value="LpxD"/>
</dbReference>
<evidence type="ECO:0000256" key="2">
    <source>
        <dbReference type="ARBA" id="ARBA00022556"/>
    </source>
</evidence>
<dbReference type="InterPro" id="IPR001451">
    <property type="entry name" value="Hexapep"/>
</dbReference>
<comment type="catalytic activity">
    <reaction evidence="7">
        <text>a UDP-3-O-[(3R)-3-hydroxyacyl]-alpha-D-glucosamine + a (3R)-hydroxyacyl-[ACP] = a UDP-2-N,3-O-bis[(3R)-3-hydroxyacyl]-alpha-D-glucosamine + holo-[ACP] + H(+)</text>
        <dbReference type="Rhea" id="RHEA:53836"/>
        <dbReference type="Rhea" id="RHEA-COMP:9685"/>
        <dbReference type="Rhea" id="RHEA-COMP:9945"/>
        <dbReference type="ChEBI" id="CHEBI:15378"/>
        <dbReference type="ChEBI" id="CHEBI:64479"/>
        <dbReference type="ChEBI" id="CHEBI:78827"/>
        <dbReference type="ChEBI" id="CHEBI:137740"/>
        <dbReference type="ChEBI" id="CHEBI:137748"/>
        <dbReference type="EC" id="2.3.1.191"/>
    </reaction>
</comment>
<keyword evidence="6 7" id="KW-0012">Acyltransferase</keyword>
<gene>
    <name evidence="7 9" type="primary">lpxD</name>
    <name evidence="9" type="ORF">DX908_10805</name>
</gene>
<dbReference type="EMBL" id="QUQO01000001">
    <property type="protein sequence ID" value="RFB05712.1"/>
    <property type="molecule type" value="Genomic_DNA"/>
</dbReference>
<name>A0A371RJS9_9PROT</name>
<dbReference type="PANTHER" id="PTHR43378">
    <property type="entry name" value="UDP-3-O-ACYLGLUCOSAMINE N-ACYLTRANSFERASE"/>
    <property type="match status" value="1"/>
</dbReference>
<dbReference type="Gene3D" id="3.40.1390.10">
    <property type="entry name" value="MurE/MurF, N-terminal domain"/>
    <property type="match status" value="1"/>
</dbReference>
<dbReference type="NCBIfam" id="NF002060">
    <property type="entry name" value="PRK00892.1"/>
    <property type="match status" value="1"/>
</dbReference>
<dbReference type="PROSITE" id="PS00101">
    <property type="entry name" value="HEXAPEP_TRANSFERASES"/>
    <property type="match status" value="1"/>
</dbReference>
<dbReference type="RefSeq" id="WP_116392345.1">
    <property type="nucleotide sequence ID" value="NZ_QUQO01000001.1"/>
</dbReference>
<dbReference type="NCBIfam" id="TIGR01853">
    <property type="entry name" value="lipid_A_lpxD"/>
    <property type="match status" value="1"/>
</dbReference>
<evidence type="ECO:0000313" key="9">
    <source>
        <dbReference type="EMBL" id="RFB05712.1"/>
    </source>
</evidence>
<proteinExistence type="inferred from homology"/>
<evidence type="ECO:0000259" key="8">
    <source>
        <dbReference type="Pfam" id="PF04613"/>
    </source>
</evidence>
<dbReference type="GO" id="GO:0009245">
    <property type="term" value="P:lipid A biosynthetic process"/>
    <property type="evidence" value="ECO:0007669"/>
    <property type="project" value="UniProtKB-UniRule"/>
</dbReference>
<feature type="active site" description="Proton acceptor" evidence="7">
    <location>
        <position position="263"/>
    </location>
</feature>
<comment type="similarity">
    <text evidence="7">Belongs to the transferase hexapeptide repeat family. LpxD subfamily.</text>
</comment>
<dbReference type="UniPathway" id="UPA00973"/>
<evidence type="ECO:0000256" key="3">
    <source>
        <dbReference type="ARBA" id="ARBA00022679"/>
    </source>
</evidence>